<keyword evidence="6" id="KW-1185">Reference proteome</keyword>
<comment type="subcellular location">
    <subcellularLocation>
        <location evidence="1 4">Cytoplasm</location>
    </subcellularLocation>
</comment>
<dbReference type="HAMAP" id="MF_02200">
    <property type="entry name" value="NapD"/>
    <property type="match status" value="1"/>
</dbReference>
<evidence type="ECO:0000313" key="6">
    <source>
        <dbReference type="Proteomes" id="UP000293433"/>
    </source>
</evidence>
<keyword evidence="2 4" id="KW-0963">Cytoplasm</keyword>
<dbReference type="RefSeq" id="WP_242615457.1">
    <property type="nucleotide sequence ID" value="NZ_SGWV01000008.1"/>
</dbReference>
<dbReference type="EMBL" id="SGWV01000008">
    <property type="protein sequence ID" value="RZS56731.1"/>
    <property type="molecule type" value="Genomic_DNA"/>
</dbReference>
<dbReference type="PANTHER" id="PTHR38603:SF1">
    <property type="entry name" value="CHAPERONE NAPD"/>
    <property type="match status" value="1"/>
</dbReference>
<gene>
    <name evidence="4" type="primary">napD</name>
    <name evidence="5" type="ORF">EV685_1285</name>
</gene>
<protein>
    <recommendedName>
        <fullName evidence="4">Chaperone NapD</fullName>
    </recommendedName>
    <alternativeName>
        <fullName evidence="4">NapA signal peptide-binding chaperone NapD</fullName>
    </alternativeName>
</protein>
<keyword evidence="3 4" id="KW-0143">Chaperone</keyword>
<sequence>MGLDELHIASLVVHTSPSRVERIAAQIVAMPDAVVHATSERGKLVVTLEASSAPAMSLRVSDIQHIDGVMSAALVYQCADSLDAMNEELPDA</sequence>
<evidence type="ECO:0000256" key="1">
    <source>
        <dbReference type="ARBA" id="ARBA00004496"/>
    </source>
</evidence>
<comment type="similarity">
    <text evidence="4">Belongs to the NapD family.</text>
</comment>
<dbReference type="PANTHER" id="PTHR38603">
    <property type="entry name" value="CHAPERONE NAPD"/>
    <property type="match status" value="1"/>
</dbReference>
<dbReference type="Proteomes" id="UP000293433">
    <property type="component" value="Unassembled WGS sequence"/>
</dbReference>
<evidence type="ECO:0000256" key="3">
    <source>
        <dbReference type="ARBA" id="ARBA00023186"/>
    </source>
</evidence>
<dbReference type="GO" id="GO:0005048">
    <property type="term" value="F:signal sequence binding"/>
    <property type="evidence" value="ECO:0007669"/>
    <property type="project" value="UniProtKB-UniRule"/>
</dbReference>
<dbReference type="InterPro" id="IPR005623">
    <property type="entry name" value="Chaperone_NapD_NO3_reduct"/>
</dbReference>
<comment type="caution">
    <text evidence="5">The sequence shown here is derived from an EMBL/GenBank/DDBJ whole genome shotgun (WGS) entry which is preliminary data.</text>
</comment>
<dbReference type="GO" id="GO:0051224">
    <property type="term" value="P:negative regulation of protein transport"/>
    <property type="evidence" value="ECO:0007669"/>
    <property type="project" value="UniProtKB-UniRule"/>
</dbReference>
<reference evidence="5 6" key="1">
    <citation type="submission" date="2019-02" db="EMBL/GenBank/DDBJ databases">
        <title>Genomic Encyclopedia of Type Strains, Phase IV (KMG-IV): sequencing the most valuable type-strain genomes for metagenomic binning, comparative biology and taxonomic classification.</title>
        <authorList>
            <person name="Goeker M."/>
        </authorList>
    </citation>
    <scope>NUCLEOTIDE SEQUENCE [LARGE SCALE GENOMIC DNA]</scope>
    <source>
        <strain evidence="5 6">DSM 10617</strain>
    </source>
</reference>
<dbReference type="Gene3D" id="3.30.70.920">
    <property type="match status" value="1"/>
</dbReference>
<evidence type="ECO:0000256" key="4">
    <source>
        <dbReference type="HAMAP-Rule" id="MF_02200"/>
    </source>
</evidence>
<accession>A0A4Q7LQU2</accession>
<comment type="subunit">
    <text evidence="4">Interacts with the cytoplasmic NapA precursor.</text>
</comment>
<organism evidence="5 6">
    <name type="scientific">Sphaerotilus mobilis</name>
    <dbReference type="NCBI Taxonomy" id="47994"/>
    <lineage>
        <taxon>Bacteria</taxon>
        <taxon>Pseudomonadati</taxon>
        <taxon>Pseudomonadota</taxon>
        <taxon>Betaproteobacteria</taxon>
        <taxon>Burkholderiales</taxon>
        <taxon>Sphaerotilaceae</taxon>
        <taxon>Sphaerotilus</taxon>
    </lineage>
</organism>
<proteinExistence type="inferred from homology"/>
<evidence type="ECO:0000313" key="5">
    <source>
        <dbReference type="EMBL" id="RZS56731.1"/>
    </source>
</evidence>
<name>A0A4Q7LQU2_9BURK</name>
<dbReference type="AlphaFoldDB" id="A0A4Q7LQU2"/>
<evidence type="ECO:0000256" key="2">
    <source>
        <dbReference type="ARBA" id="ARBA00022490"/>
    </source>
</evidence>
<dbReference type="GO" id="GO:0005737">
    <property type="term" value="C:cytoplasm"/>
    <property type="evidence" value="ECO:0007669"/>
    <property type="project" value="UniProtKB-SubCell"/>
</dbReference>
<comment type="function">
    <text evidence="4">Chaperone for NapA, the catalytic subunit of the periplasmic nitrate reductase. It binds directly and specifically to the twin-arginine signal peptide of NapA, preventing premature interaction with the Tat translocase and premature export.</text>
</comment>
<dbReference type="Pfam" id="PF03927">
    <property type="entry name" value="NapD"/>
    <property type="match status" value="1"/>
</dbReference>